<protein>
    <recommendedName>
        <fullName evidence="1">Glycosyltransferase 2-like domain-containing protein</fullName>
    </recommendedName>
</protein>
<dbReference type="InterPro" id="IPR001173">
    <property type="entry name" value="Glyco_trans_2-like"/>
</dbReference>
<feature type="domain" description="Glycosyltransferase 2-like" evidence="1">
    <location>
        <begin position="3"/>
        <end position="117"/>
    </location>
</feature>
<dbReference type="InterPro" id="IPR029044">
    <property type="entry name" value="Nucleotide-diphossugar_trans"/>
</dbReference>
<name>A0AAU0F2N7_9FLAO</name>
<evidence type="ECO:0000259" key="1">
    <source>
        <dbReference type="Pfam" id="PF00535"/>
    </source>
</evidence>
<dbReference type="CDD" id="cd00761">
    <property type="entry name" value="Glyco_tranf_GTA_type"/>
    <property type="match status" value="1"/>
</dbReference>
<organism evidence="2 3">
    <name type="scientific">Bergeyella porcorum</name>
    <dbReference type="NCBI Taxonomy" id="1735111"/>
    <lineage>
        <taxon>Bacteria</taxon>
        <taxon>Pseudomonadati</taxon>
        <taxon>Bacteroidota</taxon>
        <taxon>Flavobacteriia</taxon>
        <taxon>Flavobacteriales</taxon>
        <taxon>Weeksellaceae</taxon>
        <taxon>Bergeyella</taxon>
    </lineage>
</organism>
<dbReference type="PANTHER" id="PTHR22916:SF3">
    <property type="entry name" value="UDP-GLCNAC:BETAGAL BETA-1,3-N-ACETYLGLUCOSAMINYLTRANSFERASE-LIKE PROTEIN 1"/>
    <property type="match status" value="1"/>
</dbReference>
<dbReference type="GO" id="GO:0016758">
    <property type="term" value="F:hexosyltransferase activity"/>
    <property type="evidence" value="ECO:0007669"/>
    <property type="project" value="UniProtKB-ARBA"/>
</dbReference>
<evidence type="ECO:0000313" key="2">
    <source>
        <dbReference type="EMBL" id="WOC52458.1"/>
    </source>
</evidence>
<accession>A0AAU0F2N7</accession>
<proteinExistence type="predicted"/>
<dbReference type="SUPFAM" id="SSF53448">
    <property type="entry name" value="Nucleotide-diphospho-sugar transferases"/>
    <property type="match status" value="1"/>
</dbReference>
<gene>
    <name evidence="2" type="ORF">BPO_1811</name>
</gene>
<dbReference type="AlphaFoldDB" id="A0AAU0F2N7"/>
<evidence type="ECO:0000313" key="3">
    <source>
        <dbReference type="Proteomes" id="UP001432059"/>
    </source>
</evidence>
<reference evidence="2" key="1">
    <citation type="submission" date="2023-10" db="EMBL/GenBank/DDBJ databases">
        <title>Characterization and whole genome sequencing of a novel strain of Bergeyella porcorum QD2021 isolated from pig.</title>
        <authorList>
            <person name="Liu G."/>
            <person name="Chen C."/>
            <person name="Han X."/>
        </authorList>
    </citation>
    <scope>NUCLEOTIDE SEQUENCE</scope>
    <source>
        <strain evidence="2">QD2021</strain>
    </source>
</reference>
<dbReference type="Proteomes" id="UP001432059">
    <property type="component" value="Chromosome"/>
</dbReference>
<dbReference type="Pfam" id="PF00535">
    <property type="entry name" value="Glycos_transf_2"/>
    <property type="match status" value="1"/>
</dbReference>
<keyword evidence="3" id="KW-1185">Reference proteome</keyword>
<dbReference type="KEGG" id="bpor:BPO_1811"/>
<dbReference type="PANTHER" id="PTHR22916">
    <property type="entry name" value="GLYCOSYLTRANSFERASE"/>
    <property type="match status" value="1"/>
</dbReference>
<dbReference type="Gene3D" id="3.90.550.10">
    <property type="entry name" value="Spore Coat Polysaccharide Biosynthesis Protein SpsA, Chain A"/>
    <property type="match status" value="1"/>
</dbReference>
<dbReference type="RefSeq" id="WP_327983859.1">
    <property type="nucleotide sequence ID" value="NZ_CP136426.1"/>
</dbReference>
<sequence length="286" mass="33422">MITIFTPAYNRAHTLPKLYDSLLKQTCQNFEWLIVDDGSTDDTRLLMEQYIAESKITIRYIYQNNGGKHRAINRGVQNAQGEYFLVIDSDDFLGENCVEECFAIIPDIENENIAGATFILAIGELKKPIETFGHFKSFDFAAYQWEDVKGEMSFCYKTKVLKQYLFPDFEGEKFCPESLIHNRIGHRYKVLYTDRVLAFGDYLEGGLTSNYYKLLVNNPRYAMLWYSEKIKTAHFTPSQKKIYAKGYWDIALKAKHISLWEKLKGIPLRYTFSFFVEKLKKILRFG</sequence>
<dbReference type="EMBL" id="CP136426">
    <property type="protein sequence ID" value="WOC52458.1"/>
    <property type="molecule type" value="Genomic_DNA"/>
</dbReference>